<evidence type="ECO:0000256" key="10">
    <source>
        <dbReference type="ARBA" id="ARBA00022519"/>
    </source>
</evidence>
<feature type="domain" description="Porphobilinogen deaminase C-terminal" evidence="23">
    <location>
        <begin position="234"/>
        <end position="305"/>
    </location>
</feature>
<keyword evidence="13 20" id="KW-1133">Transmembrane helix</keyword>
<evidence type="ECO:0000256" key="14">
    <source>
        <dbReference type="ARBA" id="ARBA00023133"/>
    </source>
</evidence>
<comment type="cofactor">
    <cofactor evidence="1">
        <name>dipyrromethane</name>
        <dbReference type="ChEBI" id="CHEBI:60342"/>
    </cofactor>
</comment>
<dbReference type="InterPro" id="IPR022418">
    <property type="entry name" value="Porphobilinogen_deaminase_C"/>
</dbReference>
<dbReference type="InterPro" id="IPR010817">
    <property type="entry name" value="HemY_N"/>
</dbReference>
<evidence type="ECO:0000256" key="20">
    <source>
        <dbReference type="SAM" id="Phobius"/>
    </source>
</evidence>
<feature type="transmembrane region" description="Helical" evidence="20">
    <location>
        <begin position="618"/>
        <end position="638"/>
    </location>
</feature>
<dbReference type="InterPro" id="IPR003754">
    <property type="entry name" value="4pyrrol_synth_uPrphyn_synth"/>
</dbReference>
<evidence type="ECO:0000259" key="24">
    <source>
        <dbReference type="Pfam" id="PF07219"/>
    </source>
</evidence>
<dbReference type="Gene3D" id="3.40.190.10">
    <property type="entry name" value="Periplasmic binding protein-like II"/>
    <property type="match status" value="2"/>
</dbReference>
<evidence type="ECO:0000256" key="9">
    <source>
        <dbReference type="ARBA" id="ARBA00022475"/>
    </source>
</evidence>
<dbReference type="InterPro" id="IPR022417">
    <property type="entry name" value="Porphobilin_deaminase_N"/>
</dbReference>
<dbReference type="SUPFAM" id="SSF69618">
    <property type="entry name" value="HemD-like"/>
    <property type="match status" value="1"/>
</dbReference>
<dbReference type="InterPro" id="IPR000860">
    <property type="entry name" value="HemC"/>
</dbReference>
<dbReference type="GO" id="GO:0005886">
    <property type="term" value="C:plasma membrane"/>
    <property type="evidence" value="ECO:0007669"/>
    <property type="project" value="UniProtKB-SubCell"/>
</dbReference>
<dbReference type="FunFam" id="3.40.190.10:FF:000004">
    <property type="entry name" value="Porphobilinogen deaminase"/>
    <property type="match status" value="1"/>
</dbReference>
<dbReference type="PRINTS" id="PR00151">
    <property type="entry name" value="PORPHBDMNASE"/>
</dbReference>
<feature type="transmembrane region" description="Helical" evidence="20">
    <location>
        <begin position="938"/>
        <end position="957"/>
    </location>
</feature>
<dbReference type="CDD" id="cd13646">
    <property type="entry name" value="PBP2_EcHMBS_like"/>
    <property type="match status" value="1"/>
</dbReference>
<evidence type="ECO:0000256" key="4">
    <source>
        <dbReference type="ARBA" id="ARBA00004429"/>
    </source>
</evidence>
<dbReference type="InterPro" id="IPR036803">
    <property type="entry name" value="Porphobilinogen_deaminase_C_sf"/>
</dbReference>
<proteinExistence type="inferred from homology"/>
<comment type="function">
    <text evidence="2">Tetrapolymerization of the monopyrrole PBG into the hydroxymethylbilane pre-uroporphyrinogen in several discrete steps.</text>
</comment>
<dbReference type="FunFam" id="3.40.190.10:FF:000005">
    <property type="entry name" value="Porphobilinogen deaminase"/>
    <property type="match status" value="1"/>
</dbReference>
<feature type="domain" description="Porphobilinogen deaminase N-terminal" evidence="21">
    <location>
        <begin position="14"/>
        <end position="220"/>
    </location>
</feature>
<keyword evidence="12 20" id="KW-0812">Transmembrane</keyword>
<evidence type="ECO:0000256" key="1">
    <source>
        <dbReference type="ARBA" id="ARBA00001916"/>
    </source>
</evidence>
<keyword evidence="14" id="KW-0350">Heme biosynthesis</keyword>
<comment type="pathway">
    <text evidence="5">Porphyrin-containing compound metabolism; protoporphyrin-IX biosynthesis; coproporphyrinogen-III from 5-aminolevulinate: step 2/4.</text>
</comment>
<keyword evidence="16" id="KW-0627">Porphyrin biosynthesis</keyword>
<evidence type="ECO:0000313" key="25">
    <source>
        <dbReference type="EMBL" id="KAG0322641.1"/>
    </source>
</evidence>
<dbReference type="SUPFAM" id="SSF53850">
    <property type="entry name" value="Periplasmic binding protein-like II"/>
    <property type="match status" value="1"/>
</dbReference>
<dbReference type="InterPro" id="IPR005254">
    <property type="entry name" value="Heme_biosyn_assoc_TPR_pro"/>
</dbReference>
<dbReference type="InterPro" id="IPR036108">
    <property type="entry name" value="4pyrrol_syn_uPrphyn_synt_sf"/>
</dbReference>
<evidence type="ECO:0000256" key="19">
    <source>
        <dbReference type="SAM" id="Coils"/>
    </source>
</evidence>
<evidence type="ECO:0000256" key="15">
    <source>
        <dbReference type="ARBA" id="ARBA00023136"/>
    </source>
</evidence>
<evidence type="ECO:0000259" key="21">
    <source>
        <dbReference type="Pfam" id="PF01379"/>
    </source>
</evidence>
<dbReference type="NCBIfam" id="TIGR00540">
    <property type="entry name" value="TPR_hemY_coli"/>
    <property type="match status" value="1"/>
</dbReference>
<evidence type="ECO:0000256" key="13">
    <source>
        <dbReference type="ARBA" id="ARBA00022989"/>
    </source>
</evidence>
<evidence type="ECO:0000256" key="7">
    <source>
        <dbReference type="ARBA" id="ARBA00005638"/>
    </source>
</evidence>
<dbReference type="SUPFAM" id="SSF54782">
    <property type="entry name" value="Porphobilinogen deaminase (hydroxymethylbilane synthase), C-terminal domain"/>
    <property type="match status" value="1"/>
</dbReference>
<comment type="function">
    <text evidence="3">Involved in a late step of protoheme IX synthesis.</text>
</comment>
<dbReference type="Pfam" id="PF04375">
    <property type="entry name" value="HemX"/>
    <property type="match status" value="1"/>
</dbReference>
<gene>
    <name evidence="25" type="ORF">BGZ97_005302</name>
</gene>
<dbReference type="GO" id="GO:0004852">
    <property type="term" value="F:uroporphyrinogen-III synthase activity"/>
    <property type="evidence" value="ECO:0007669"/>
    <property type="project" value="InterPro"/>
</dbReference>
<comment type="pathway">
    <text evidence="6">Porphyrin-containing compound metabolism; protoheme biosynthesis.</text>
</comment>
<dbReference type="HAMAP" id="MF_00260">
    <property type="entry name" value="Porphobil_deam"/>
    <property type="match status" value="1"/>
</dbReference>
<feature type="transmembrane region" description="Helical" evidence="20">
    <location>
        <begin position="977"/>
        <end position="997"/>
    </location>
</feature>
<keyword evidence="11" id="KW-0808">Transferase</keyword>
<keyword evidence="26" id="KW-1185">Reference proteome</keyword>
<dbReference type="Pfam" id="PF03900">
    <property type="entry name" value="Porphobil_deamC"/>
    <property type="match status" value="1"/>
</dbReference>
<dbReference type="OrthoDB" id="564646at2759"/>
<dbReference type="InterPro" id="IPR022419">
    <property type="entry name" value="Porphobilin_deaminase_cofac_BS"/>
</dbReference>
<organism evidence="25 26">
    <name type="scientific">Linnemannia gamsii</name>
    <dbReference type="NCBI Taxonomy" id="64522"/>
    <lineage>
        <taxon>Eukaryota</taxon>
        <taxon>Fungi</taxon>
        <taxon>Fungi incertae sedis</taxon>
        <taxon>Mucoromycota</taxon>
        <taxon>Mortierellomycotina</taxon>
        <taxon>Mortierellomycetes</taxon>
        <taxon>Mortierellales</taxon>
        <taxon>Mortierellaceae</taxon>
        <taxon>Linnemannia</taxon>
    </lineage>
</organism>
<protein>
    <recommendedName>
        <fullName evidence="8">hydroxymethylbilane synthase</fullName>
        <ecNumber evidence="8">2.5.1.61</ecNumber>
    </recommendedName>
    <alternativeName>
        <fullName evidence="18">Hydroxymethylbilane synthase</fullName>
    </alternativeName>
    <alternativeName>
        <fullName evidence="17">Pre-uroporphyrinogen synthase</fullName>
    </alternativeName>
</protein>
<dbReference type="Pfam" id="PF07219">
    <property type="entry name" value="HemY_N"/>
    <property type="match status" value="1"/>
</dbReference>
<evidence type="ECO:0000256" key="8">
    <source>
        <dbReference type="ARBA" id="ARBA00012655"/>
    </source>
</evidence>
<evidence type="ECO:0000256" key="6">
    <source>
        <dbReference type="ARBA" id="ARBA00004744"/>
    </source>
</evidence>
<dbReference type="PROSITE" id="PS00533">
    <property type="entry name" value="PORPHOBILINOGEN_DEAM"/>
    <property type="match status" value="1"/>
</dbReference>
<comment type="subcellular location">
    <subcellularLocation>
        <location evidence="4">Cell inner membrane</location>
        <topology evidence="4">Multi-pass membrane protein</topology>
    </subcellularLocation>
</comment>
<dbReference type="InterPro" id="IPR011990">
    <property type="entry name" value="TPR-like_helical_dom_sf"/>
</dbReference>
<evidence type="ECO:0000256" key="17">
    <source>
        <dbReference type="ARBA" id="ARBA00030685"/>
    </source>
</evidence>
<name>A0A9P6RNM3_9FUNG</name>
<dbReference type="SUPFAM" id="SSF48452">
    <property type="entry name" value="TPR-like"/>
    <property type="match status" value="1"/>
</dbReference>
<dbReference type="Gene3D" id="3.40.50.10090">
    <property type="match status" value="2"/>
</dbReference>
<feature type="coiled-coil region" evidence="19">
    <location>
        <begin position="674"/>
        <end position="708"/>
    </location>
</feature>
<keyword evidence="19" id="KW-0175">Coiled coil</keyword>
<keyword evidence="10" id="KW-0997">Cell inner membrane</keyword>
<comment type="caution">
    <text evidence="25">The sequence shown here is derived from an EMBL/GenBank/DDBJ whole genome shotgun (WGS) entry which is preliminary data.</text>
</comment>
<dbReference type="Gene3D" id="1.25.40.10">
    <property type="entry name" value="Tetratricopeptide repeat domain"/>
    <property type="match status" value="1"/>
</dbReference>
<sequence length="1340" mass="146561">MPSKSTPLRAPSTLVIASRQSRLALWQAQYVSDALQKLYPATKIEILGMTTRGDRILDRALSKVGGKSLFVKELEYALADGRAHLAVHSLKDVPMVLPEGLKLAAILERADPRDAFVSPYYESLAALPAGSVVGTSSLRREAMVRARYPHLKVHPLRGNLDTRLNKLDAGEYAAIIVAAAGLIRLDLSERIRLVLEPSESLPAAGQGALGIEICAERADVEAWLAPLHHHRTAFAVEAERAVSCSLGGSCDVPLAAFAQWQGELLHLEAKVATPDGGRVLCAQGQATPSTLAQAVALGHSVAAELGRQGAFEIVQALSLHAVPAVTRTAVLTGSRGQSVSLLQALAVAGMETFEFPLIEIFSTNDQTLLVKAFAALKHYALVIFVSPAAIEFASAHLPLQWPTTVPIGVVGPGSVRALKQYGIAAPLQRVIAPHQRSADQAVRYDSEALAAALDQTLGLASLNRRSVLIVRGDSGREWLADTLRAEGAQIEVVSAYRRALPVPTRVQWTRVRALLAGEPHAWLLTSSQGVRNLERLAQAHLSEAEQSALKRSPMIVPHARIAECAAAAGFRYRRISMTDHKNLTQEAASKVPAKPASGAQPFLSAPAATKPRRAAGVLWLWLIWLLTVAGGLAGGYVLHQKFKAENIQLIERQQTNERALIEAGIKSQQALDTLGQMQTQLVQLTGRLDETQTRQQALERLSQKLTQSRDDWMLAEVEQTLAFANEQLQLTGNAQRVLVTLHHADTQLAASTSPRALAVRKALGRDLEALKATPQIDLMGLALKLDAVLAQVDRLPLAGEVTAPLVVPTARESPTERQLPLWQIGWQRFKAGAMQQLASFVQVRRLDHADTLFVAPDQGYFLRENLKLRLLAARLSLFARNAVQLKADVQGVAAALTRYFDAASTHTSSALESIKQIEQAAADVALPSLEASLQAVRLLWLAFLFAAAVLIALLGSWGTGQVLIIQAPYRIDMSIHLFGVMLVAAFIAFYLLLRLLAHLLQMPARLAAYRMRLRAAKARDALSSALSYLFAGRFTRAEKAARNASLSVENKNAAALIGARAAHQLHEYARRDEWLAQATASQWQEARLLSSAKMHIDAHDAEGALAALSEMPAQSARRFSAQHIALRAHQQLKHWPQVLQVIKTLNAHEASHPLASSWQRLQQVAAEHILHECRHEAQALLMGWHSLPLSEQQRPRTADLAAQLLIALERHKEARRIIEEVLAEHWDASLLRRYIQCAGQDPLPLIQRAEAWQLEYPDDPDLLFTLGGLCQQQKLWGKAQAFLEKALRLASRSEDSVTLRAEVHRTLARLHEELGQRDQASEHYRASALAFELKMGGLPF</sequence>
<dbReference type="Gene3D" id="3.30.160.40">
    <property type="entry name" value="Porphobilinogen deaminase, C-terminal domain"/>
    <property type="match status" value="1"/>
</dbReference>
<evidence type="ECO:0000256" key="11">
    <source>
        <dbReference type="ARBA" id="ARBA00022679"/>
    </source>
</evidence>
<evidence type="ECO:0000313" key="26">
    <source>
        <dbReference type="Proteomes" id="UP000823405"/>
    </source>
</evidence>
<dbReference type="Pfam" id="PF13424">
    <property type="entry name" value="TPR_12"/>
    <property type="match status" value="1"/>
</dbReference>
<keyword evidence="15 20" id="KW-0472">Membrane</keyword>
<reference evidence="25" key="1">
    <citation type="journal article" date="2020" name="Fungal Divers.">
        <title>Resolving the Mortierellaceae phylogeny through synthesis of multi-gene phylogenetics and phylogenomics.</title>
        <authorList>
            <person name="Vandepol N."/>
            <person name="Liber J."/>
            <person name="Desiro A."/>
            <person name="Na H."/>
            <person name="Kennedy M."/>
            <person name="Barry K."/>
            <person name="Grigoriev I.V."/>
            <person name="Miller A.N."/>
            <person name="O'Donnell K."/>
            <person name="Stajich J.E."/>
            <person name="Bonito G."/>
        </authorList>
    </citation>
    <scope>NUCLEOTIDE SEQUENCE</scope>
    <source>
        <strain evidence="25">NVP60</strain>
    </source>
</reference>
<dbReference type="Pfam" id="PF02602">
    <property type="entry name" value="HEM4"/>
    <property type="match status" value="1"/>
</dbReference>
<evidence type="ECO:0000256" key="5">
    <source>
        <dbReference type="ARBA" id="ARBA00004735"/>
    </source>
</evidence>
<evidence type="ECO:0000256" key="3">
    <source>
        <dbReference type="ARBA" id="ARBA00002962"/>
    </source>
</evidence>
<feature type="domain" description="HemY N-terminal" evidence="24">
    <location>
        <begin position="960"/>
        <end position="1064"/>
    </location>
</feature>
<evidence type="ECO:0000256" key="12">
    <source>
        <dbReference type="ARBA" id="ARBA00022692"/>
    </source>
</evidence>
<accession>A0A9P6RNM3</accession>
<dbReference type="CDD" id="cd06578">
    <property type="entry name" value="HemD"/>
    <property type="match status" value="1"/>
</dbReference>
<dbReference type="InterPro" id="IPR007470">
    <property type="entry name" value="HemX"/>
</dbReference>
<dbReference type="GO" id="GO:0006783">
    <property type="term" value="P:heme biosynthetic process"/>
    <property type="evidence" value="ECO:0007669"/>
    <property type="project" value="UniProtKB-KW"/>
</dbReference>
<evidence type="ECO:0000256" key="2">
    <source>
        <dbReference type="ARBA" id="ARBA00002869"/>
    </source>
</evidence>
<keyword evidence="9" id="KW-1003">Cell membrane</keyword>
<dbReference type="Proteomes" id="UP000823405">
    <property type="component" value="Unassembled WGS sequence"/>
</dbReference>
<feature type="domain" description="Tetrapyrrole biosynthesis uroporphyrinogen III synthase" evidence="22">
    <location>
        <begin position="343"/>
        <end position="574"/>
    </location>
</feature>
<dbReference type="Pfam" id="PF01379">
    <property type="entry name" value="Porphobil_deam"/>
    <property type="match status" value="1"/>
</dbReference>
<dbReference type="EC" id="2.5.1.61" evidence="8"/>
<dbReference type="EMBL" id="JAAAIN010000024">
    <property type="protein sequence ID" value="KAG0322641.1"/>
    <property type="molecule type" value="Genomic_DNA"/>
</dbReference>
<dbReference type="PANTHER" id="PTHR11557">
    <property type="entry name" value="PORPHOBILINOGEN DEAMINASE"/>
    <property type="match status" value="1"/>
</dbReference>
<evidence type="ECO:0000256" key="16">
    <source>
        <dbReference type="ARBA" id="ARBA00023244"/>
    </source>
</evidence>
<evidence type="ECO:0000256" key="18">
    <source>
        <dbReference type="ARBA" id="ARBA00033064"/>
    </source>
</evidence>
<dbReference type="PANTHER" id="PTHR11557:SF0">
    <property type="entry name" value="PORPHOBILINOGEN DEAMINASE"/>
    <property type="match status" value="1"/>
</dbReference>
<evidence type="ECO:0000259" key="23">
    <source>
        <dbReference type="Pfam" id="PF03900"/>
    </source>
</evidence>
<comment type="similarity">
    <text evidence="7">Belongs to the HMBS family.</text>
</comment>
<evidence type="ECO:0000259" key="22">
    <source>
        <dbReference type="Pfam" id="PF02602"/>
    </source>
</evidence>
<dbReference type="GO" id="GO:0004418">
    <property type="term" value="F:hydroxymethylbilane synthase activity"/>
    <property type="evidence" value="ECO:0007669"/>
    <property type="project" value="UniProtKB-EC"/>
</dbReference>
<dbReference type="NCBIfam" id="TIGR00212">
    <property type="entry name" value="hemC"/>
    <property type="match status" value="1"/>
</dbReference>
<dbReference type="GO" id="GO:0005737">
    <property type="term" value="C:cytoplasm"/>
    <property type="evidence" value="ECO:0007669"/>
    <property type="project" value="TreeGrafter"/>
</dbReference>